<evidence type="ECO:0000256" key="3">
    <source>
        <dbReference type="ARBA" id="ARBA00022884"/>
    </source>
</evidence>
<dbReference type="GO" id="GO:0003723">
    <property type="term" value="F:RNA binding"/>
    <property type="evidence" value="ECO:0007669"/>
    <property type="project" value="UniProtKB-KW"/>
</dbReference>
<keyword evidence="5" id="KW-0539">Nucleus</keyword>
<dbReference type="Pfam" id="PF01585">
    <property type="entry name" value="G-patch"/>
    <property type="match status" value="1"/>
</dbReference>
<dbReference type="Gene3D" id="3.30.70.330">
    <property type="match status" value="1"/>
</dbReference>
<name>A0A8K0JQL9_9TREE</name>
<sequence length="704" mass="74157">MSLFAGTSFVADPNKPASENSASTSAAIAATSSGHTGVQDGKTTNSAAGTGEVARPNAGAGTGIPISSSSTVNKTGWSAALRFAPAASRKPKAFSKPSTSTSTTATVTSTTIPSGFKPVSVNAPSTSSTFFAAPVVLASESKEAGAPSTLTLVDGKKTFKPPSMTLEGIIPGGGAGSKRGHPGGEADGRGKKRWKKNKKKQFEMPVHIFQPHELYNPAEPNDLQLYKEYRKAKREETRVRRKEEEERKQRGSESEASYYSEDEREEQEVRRDAPRTFAPPTSFYNSQPREPPAPNYTETAPPPPDEVDAARKQAMQYNKNETADEAYARRLALSQPQAQVQSVPQFQVGTGAGIGSGTNRAETADEAYARRVAMSAGSGGGGLGSSAGSGTGYGAGLGVGAGGPPAFVRPAGSTPTFVTPNNTFVPPTSMPPPSTSSPAPAFVPSAPVPSAVPAEDRAAQIQQRIAAAKAIAEKIAALKGPPAEEEVRAVVKEVEEVKDTTGMSGEDVVAMLAKEVEAKTGTTEAPTGTFAERMMKKWGHQEGQGLGKQGDGIIHALAAENIDASKKKSRSGWVQASSSKGKLINSNQDTRRQEDKEKYGEPSQVVCLSNVLASPDMADEDLQADIGDECGKHGIVERVVMHVVDPPPAEPSDGFRIFVVFSGLAGAWQTVKMLNGRMFGGREVRATYFDKGRFDRGDRSGRLL</sequence>
<evidence type="ECO:0000259" key="7">
    <source>
        <dbReference type="PROSITE" id="PS50174"/>
    </source>
</evidence>
<dbReference type="InterPro" id="IPR035979">
    <property type="entry name" value="RBD_domain_sf"/>
</dbReference>
<reference evidence="8" key="1">
    <citation type="submission" date="2020-04" db="EMBL/GenBank/DDBJ databases">
        <title>Analysis of mating type loci in Filobasidium floriforme.</title>
        <authorList>
            <person name="Nowrousian M."/>
        </authorList>
    </citation>
    <scope>NUCLEOTIDE SEQUENCE</scope>
    <source>
        <strain evidence="8">CBS 6242</strain>
    </source>
</reference>
<dbReference type="PANTHER" id="PTHR13288">
    <property type="entry name" value="SPLICING FACTOR 45 SPF45"/>
    <property type="match status" value="1"/>
</dbReference>
<evidence type="ECO:0000256" key="6">
    <source>
        <dbReference type="SAM" id="MobiDB-lite"/>
    </source>
</evidence>
<feature type="compositionally biased region" description="Basic and acidic residues" evidence="6">
    <location>
        <begin position="231"/>
        <end position="253"/>
    </location>
</feature>
<dbReference type="PROSITE" id="PS50174">
    <property type="entry name" value="G_PATCH"/>
    <property type="match status" value="1"/>
</dbReference>
<evidence type="ECO:0000313" key="8">
    <source>
        <dbReference type="EMBL" id="KAG7562690.1"/>
    </source>
</evidence>
<feature type="domain" description="G-patch" evidence="7">
    <location>
        <begin position="527"/>
        <end position="578"/>
    </location>
</feature>
<feature type="compositionally biased region" description="Basic residues" evidence="6">
    <location>
        <begin position="190"/>
        <end position="199"/>
    </location>
</feature>
<dbReference type="GO" id="GO:0045292">
    <property type="term" value="P:mRNA cis splicing, via spliceosome"/>
    <property type="evidence" value="ECO:0007669"/>
    <property type="project" value="InterPro"/>
</dbReference>
<comment type="caution">
    <text evidence="8">The sequence shown here is derived from an EMBL/GenBank/DDBJ whole genome shotgun (WGS) entry which is preliminary data.</text>
</comment>
<protein>
    <recommendedName>
        <fullName evidence="7">G-patch domain-containing protein</fullName>
    </recommendedName>
</protein>
<dbReference type="CDD" id="cd12374">
    <property type="entry name" value="RRM_UHM_SPF45_PUF60"/>
    <property type="match status" value="1"/>
</dbReference>
<evidence type="ECO:0000256" key="4">
    <source>
        <dbReference type="ARBA" id="ARBA00023187"/>
    </source>
</evidence>
<dbReference type="PANTHER" id="PTHR13288:SF8">
    <property type="entry name" value="SPLICING FACTOR 45"/>
    <property type="match status" value="1"/>
</dbReference>
<dbReference type="SMART" id="SM00443">
    <property type="entry name" value="G_patch"/>
    <property type="match status" value="1"/>
</dbReference>
<dbReference type="InterPro" id="IPR012677">
    <property type="entry name" value="Nucleotide-bd_a/b_plait_sf"/>
</dbReference>
<dbReference type="InterPro" id="IPR040052">
    <property type="entry name" value="RBM17"/>
</dbReference>
<feature type="region of interest" description="Disordered" evidence="6">
    <location>
        <begin position="231"/>
        <end position="320"/>
    </location>
</feature>
<keyword evidence="9" id="KW-1185">Reference proteome</keyword>
<dbReference type="SUPFAM" id="SSF54928">
    <property type="entry name" value="RNA-binding domain, RBD"/>
    <property type="match status" value="1"/>
</dbReference>
<dbReference type="InterPro" id="IPR000467">
    <property type="entry name" value="G_patch_dom"/>
</dbReference>
<feature type="region of interest" description="Disordered" evidence="6">
    <location>
        <begin position="167"/>
        <end position="199"/>
    </location>
</feature>
<gene>
    <name evidence="8" type="ORF">FFLO_01850</name>
</gene>
<dbReference type="EMBL" id="JABELV010000027">
    <property type="protein sequence ID" value="KAG7562690.1"/>
    <property type="molecule type" value="Genomic_DNA"/>
</dbReference>
<comment type="subcellular location">
    <subcellularLocation>
        <location evidence="1">Nucleus</location>
    </subcellularLocation>
</comment>
<organism evidence="8 9">
    <name type="scientific">Filobasidium floriforme</name>
    <dbReference type="NCBI Taxonomy" id="5210"/>
    <lineage>
        <taxon>Eukaryota</taxon>
        <taxon>Fungi</taxon>
        <taxon>Dikarya</taxon>
        <taxon>Basidiomycota</taxon>
        <taxon>Agaricomycotina</taxon>
        <taxon>Tremellomycetes</taxon>
        <taxon>Filobasidiales</taxon>
        <taxon>Filobasidiaceae</taxon>
        <taxon>Filobasidium</taxon>
    </lineage>
</organism>
<dbReference type="AlphaFoldDB" id="A0A8K0JQL9"/>
<feature type="region of interest" description="Disordered" evidence="6">
    <location>
        <begin position="567"/>
        <end position="600"/>
    </location>
</feature>
<evidence type="ECO:0000256" key="2">
    <source>
        <dbReference type="ARBA" id="ARBA00022664"/>
    </source>
</evidence>
<feature type="compositionally biased region" description="Low complexity" evidence="6">
    <location>
        <begin position="17"/>
        <end position="33"/>
    </location>
</feature>
<evidence type="ECO:0000256" key="5">
    <source>
        <dbReference type="ARBA" id="ARBA00023242"/>
    </source>
</evidence>
<dbReference type="Proteomes" id="UP000812966">
    <property type="component" value="Unassembled WGS sequence"/>
</dbReference>
<feature type="compositionally biased region" description="Basic and acidic residues" evidence="6">
    <location>
        <begin position="589"/>
        <end position="600"/>
    </location>
</feature>
<keyword evidence="4" id="KW-0508">mRNA splicing</keyword>
<feature type="compositionally biased region" description="Pro residues" evidence="6">
    <location>
        <begin position="289"/>
        <end position="304"/>
    </location>
</feature>
<evidence type="ECO:0000313" key="9">
    <source>
        <dbReference type="Proteomes" id="UP000812966"/>
    </source>
</evidence>
<dbReference type="FunFam" id="3.30.70.330:FF:000382">
    <property type="entry name" value="G-patch domain-containing protein"/>
    <property type="match status" value="1"/>
</dbReference>
<keyword evidence="3" id="KW-0694">RNA-binding</keyword>
<evidence type="ECO:0000256" key="1">
    <source>
        <dbReference type="ARBA" id="ARBA00004123"/>
    </source>
</evidence>
<accession>A0A8K0JQL9</accession>
<feature type="region of interest" description="Disordered" evidence="6">
    <location>
        <begin position="1"/>
        <end position="69"/>
    </location>
</feature>
<proteinExistence type="predicted"/>
<dbReference type="GO" id="GO:0071011">
    <property type="term" value="C:precatalytic spliceosome"/>
    <property type="evidence" value="ECO:0007669"/>
    <property type="project" value="TreeGrafter"/>
</dbReference>
<feature type="compositionally biased region" description="Polar residues" evidence="6">
    <location>
        <begin position="572"/>
        <end position="588"/>
    </location>
</feature>
<keyword evidence="2" id="KW-0507">mRNA processing</keyword>